<dbReference type="InterPro" id="IPR015947">
    <property type="entry name" value="PUA-like_sf"/>
</dbReference>
<keyword evidence="3" id="KW-1185">Reference proteome</keyword>
<protein>
    <submittedName>
        <fullName evidence="2">ASCH domain-containing protein</fullName>
    </submittedName>
</protein>
<evidence type="ECO:0000313" key="3">
    <source>
        <dbReference type="Proteomes" id="UP000298021"/>
    </source>
</evidence>
<proteinExistence type="predicted"/>
<gene>
    <name evidence="2" type="ORF">EGT49_06830</name>
</gene>
<sequence length="121" mass="13733">MNFKKGLINLKMSLYHQPFAAIKAGTKKIEVRLADEKRSRLQVGDTIEFTDLDTSETICVKVLGLEKFATFKQLFAKYSGTIIGSPEDESIADLDRENQTIYSRAREMQYGALAIRIQIIK</sequence>
<dbReference type="SUPFAM" id="SSF88697">
    <property type="entry name" value="PUA domain-like"/>
    <property type="match status" value="1"/>
</dbReference>
<dbReference type="CDD" id="cd06555">
    <property type="entry name" value="ASCH_PF0470_like"/>
    <property type="match status" value="1"/>
</dbReference>
<name>A0A4Z0JLJ7_9LACO</name>
<feature type="domain" description="ASCH" evidence="1">
    <location>
        <begin position="12"/>
        <end position="121"/>
    </location>
</feature>
<accession>A0A4Z0JLJ7</accession>
<evidence type="ECO:0000259" key="1">
    <source>
        <dbReference type="SMART" id="SM01022"/>
    </source>
</evidence>
<dbReference type="Pfam" id="PF04266">
    <property type="entry name" value="ASCH"/>
    <property type="match status" value="1"/>
</dbReference>
<dbReference type="AlphaFoldDB" id="A0A4Z0JLJ7"/>
<dbReference type="Proteomes" id="UP000298021">
    <property type="component" value="Unassembled WGS sequence"/>
</dbReference>
<comment type="caution">
    <text evidence="2">The sequence shown here is derived from an EMBL/GenBank/DDBJ whole genome shotgun (WGS) entry which is preliminary data.</text>
</comment>
<dbReference type="InterPro" id="IPR007374">
    <property type="entry name" value="ASCH_domain"/>
</dbReference>
<dbReference type="SMART" id="SM01022">
    <property type="entry name" value="ASCH"/>
    <property type="match status" value="1"/>
</dbReference>
<dbReference type="InterPro" id="IPR016645">
    <property type="entry name" value="UCP016134"/>
</dbReference>
<dbReference type="PIRSF" id="PIRSF016134">
    <property type="entry name" value="UCP016134"/>
    <property type="match status" value="1"/>
</dbReference>
<dbReference type="EMBL" id="RKLY01000014">
    <property type="protein sequence ID" value="TGD23219.1"/>
    <property type="molecule type" value="Genomic_DNA"/>
</dbReference>
<reference evidence="2 3" key="1">
    <citation type="submission" date="2018-10" db="EMBL/GenBank/DDBJ databases">
        <title>Lactobacillus sp. R7 and Lactobacillus sp. R19 isolated from fermented mustard green product of Taiwan.</title>
        <authorList>
            <person name="Lin S.-T."/>
        </authorList>
    </citation>
    <scope>NUCLEOTIDE SEQUENCE [LARGE SCALE GENOMIC DNA]</scope>
    <source>
        <strain evidence="2 3">BCRC 81127</strain>
    </source>
</reference>
<dbReference type="OrthoDB" id="9790388at2"/>
<evidence type="ECO:0000313" key="2">
    <source>
        <dbReference type="EMBL" id="TGD23219.1"/>
    </source>
</evidence>
<dbReference type="Gene3D" id="2.30.130.30">
    <property type="entry name" value="Hypothetical protein"/>
    <property type="match status" value="1"/>
</dbReference>
<organism evidence="2 3">
    <name type="scientific">Companilactobacillus suantsaicola</name>
    <dbReference type="NCBI Taxonomy" id="2487723"/>
    <lineage>
        <taxon>Bacteria</taxon>
        <taxon>Bacillati</taxon>
        <taxon>Bacillota</taxon>
        <taxon>Bacilli</taxon>
        <taxon>Lactobacillales</taxon>
        <taxon>Lactobacillaceae</taxon>
        <taxon>Companilactobacillus</taxon>
    </lineage>
</organism>